<dbReference type="InterPro" id="IPR011992">
    <property type="entry name" value="EF-hand-dom_pair"/>
</dbReference>
<dbReference type="GO" id="GO:0005509">
    <property type="term" value="F:calcium ion binding"/>
    <property type="evidence" value="ECO:0007669"/>
    <property type="project" value="InterPro"/>
</dbReference>
<dbReference type="SUPFAM" id="SSF47473">
    <property type="entry name" value="EF-hand"/>
    <property type="match status" value="1"/>
</dbReference>
<feature type="domain" description="EF-hand" evidence="1">
    <location>
        <begin position="31"/>
        <end position="66"/>
    </location>
</feature>
<reference evidence="2" key="1">
    <citation type="journal article" date="2017" name="Gigascience">
        <title>The genome draft of coconut (Cocos nucifera).</title>
        <authorList>
            <person name="Xiao Y."/>
            <person name="Xu P."/>
            <person name="Fan H."/>
            <person name="Baudouin L."/>
            <person name="Xia W."/>
            <person name="Bocs S."/>
            <person name="Xu J."/>
            <person name="Li Q."/>
            <person name="Guo A."/>
            <person name="Zhou L."/>
            <person name="Li J."/>
            <person name="Wu Y."/>
            <person name="Ma Z."/>
            <person name="Armero A."/>
            <person name="Issali A.E."/>
            <person name="Liu N."/>
            <person name="Peng M."/>
            <person name="Yang Y."/>
        </authorList>
    </citation>
    <scope>NUCLEOTIDE SEQUENCE</scope>
    <source>
        <tissue evidence="2">Spear leaf of Hainan Tall coconut</tissue>
    </source>
</reference>
<accession>A0A8K0ND50</accession>
<proteinExistence type="predicted"/>
<name>A0A8K0ND50_COCNU</name>
<dbReference type="AlphaFoldDB" id="A0A8K0ND50"/>
<keyword evidence="3" id="KW-1185">Reference proteome</keyword>
<dbReference type="Proteomes" id="UP000797356">
    <property type="component" value="Chromosome 16"/>
</dbReference>
<reference evidence="2" key="2">
    <citation type="submission" date="2019-07" db="EMBL/GenBank/DDBJ databases">
        <authorList>
            <person name="Yang Y."/>
            <person name="Bocs S."/>
            <person name="Baudouin L."/>
        </authorList>
    </citation>
    <scope>NUCLEOTIDE SEQUENCE</scope>
    <source>
        <tissue evidence="2">Spear leaf of Hainan Tall coconut</tissue>
    </source>
</reference>
<evidence type="ECO:0000313" key="3">
    <source>
        <dbReference type="Proteomes" id="UP000797356"/>
    </source>
</evidence>
<dbReference type="GO" id="GO:0016301">
    <property type="term" value="F:kinase activity"/>
    <property type="evidence" value="ECO:0007669"/>
    <property type="project" value="UniProtKB-KW"/>
</dbReference>
<sequence>MARTSRKKLQKQLRFWMIYLWQALAKTLTVTELAYLQEQFALLGPNKNGYISLQNLKMALLKNSTDAVKYSRVLDFVSMVSSLQYRKLDFEEFAAAAVSVYQMEGLDGWEQHARSAYELFEKDGNRPIMIEELASELGLSPSVPVHVVLQDWVRHSDGKLSFLGFLKLLHGISSCSIPKA</sequence>
<protein>
    <submittedName>
        <fullName evidence="2">Putative CDPK-related kinase 1</fullName>
    </submittedName>
</protein>
<organism evidence="2 3">
    <name type="scientific">Cocos nucifera</name>
    <name type="common">Coconut palm</name>
    <dbReference type="NCBI Taxonomy" id="13894"/>
    <lineage>
        <taxon>Eukaryota</taxon>
        <taxon>Viridiplantae</taxon>
        <taxon>Streptophyta</taxon>
        <taxon>Embryophyta</taxon>
        <taxon>Tracheophyta</taxon>
        <taxon>Spermatophyta</taxon>
        <taxon>Magnoliopsida</taxon>
        <taxon>Liliopsida</taxon>
        <taxon>Arecaceae</taxon>
        <taxon>Arecoideae</taxon>
        <taxon>Cocoseae</taxon>
        <taxon>Attaleinae</taxon>
        <taxon>Cocos</taxon>
    </lineage>
</organism>
<comment type="caution">
    <text evidence="2">The sequence shown here is derived from an EMBL/GenBank/DDBJ whole genome shotgun (WGS) entry which is preliminary data.</text>
</comment>
<gene>
    <name evidence="2" type="ORF">COCNU_16G000340</name>
</gene>
<dbReference type="EMBL" id="CM017887">
    <property type="protein sequence ID" value="KAG1370940.1"/>
    <property type="molecule type" value="Genomic_DNA"/>
</dbReference>
<dbReference type="PROSITE" id="PS50222">
    <property type="entry name" value="EF_HAND_2"/>
    <property type="match status" value="1"/>
</dbReference>
<dbReference type="InterPro" id="IPR002048">
    <property type="entry name" value="EF_hand_dom"/>
</dbReference>
<keyword evidence="2" id="KW-0808">Transferase</keyword>
<evidence type="ECO:0000313" key="2">
    <source>
        <dbReference type="EMBL" id="KAG1370940.1"/>
    </source>
</evidence>
<dbReference type="OrthoDB" id="1730893at2759"/>
<dbReference type="FunFam" id="1.10.238.10:FF:000085">
    <property type="entry name" value="CDPK-related kinase 1"/>
    <property type="match status" value="1"/>
</dbReference>
<evidence type="ECO:0000259" key="1">
    <source>
        <dbReference type="PROSITE" id="PS50222"/>
    </source>
</evidence>
<keyword evidence="2" id="KW-0418">Kinase</keyword>
<dbReference type="Gene3D" id="1.10.238.10">
    <property type="entry name" value="EF-hand"/>
    <property type="match status" value="1"/>
</dbReference>